<dbReference type="AlphaFoldDB" id="A0A1Y2BTR3"/>
<feature type="domain" description="G-protein coupled receptors family 1 profile" evidence="8">
    <location>
        <begin position="25"/>
        <end position="372"/>
    </location>
</feature>
<accession>A0A1Y2BTR3</accession>
<dbReference type="InterPro" id="IPR000276">
    <property type="entry name" value="GPCR_Rhodpsn"/>
</dbReference>
<dbReference type="Gene3D" id="1.20.1070.10">
    <property type="entry name" value="Rhodopsin 7-helix transmembrane proteins"/>
    <property type="match status" value="1"/>
</dbReference>
<comment type="caution">
    <text evidence="9">The sequence shown here is derived from an EMBL/GenBank/DDBJ whole genome shotgun (WGS) entry which is preliminary data.</text>
</comment>
<evidence type="ECO:0000256" key="4">
    <source>
        <dbReference type="ARBA" id="ARBA00023040"/>
    </source>
</evidence>
<evidence type="ECO:0000256" key="2">
    <source>
        <dbReference type="ARBA" id="ARBA00022692"/>
    </source>
</evidence>
<sequence length="472" mass="52863">MTINMDSTVLYQSIMAATAAIASVLNMCIIASTMCRTRKLGPTTYITFWLCCSDSLIVMADFLINALTLSLYLIVDHEPIFGNFRVCHVHGFMQIFGGTSSLLLCFGLTTFRYMVIVRQENLSNRAAPKFVCAVYLCAMVVASLPFLLNSPDTFALHPSQSYCCTDWTKRDIKSRIMIAINFATLTPPVLFIGYAYYKIYQKVRVSVSEVKKSVVGSIPYIPNTETFSHLTETKVPLAGDGGKQTVEADIIADEVYEAPERPSFNPRKSSATVVNMSYSSESNTNGFLKHVRRDSRAEIGNAFTRVENEQMNLLKQSIAIVSAFLIGWTPYLILLIMILVNFATLTPPLVFIAFAYYRIYEKVKTSVSEVKKSIAESTPYLRGKGTFTRVNDTIARLAGDGGKHFNDSQEYDVDIQNLHRQQILENPLQQSSTCIVPAKLILVTTSNQLLSELCRRQKVQTCQSYLKPKMNN</sequence>
<evidence type="ECO:0000256" key="7">
    <source>
        <dbReference type="SAM" id="Phobius"/>
    </source>
</evidence>
<reference evidence="9 10" key="1">
    <citation type="submission" date="2016-07" db="EMBL/GenBank/DDBJ databases">
        <title>Pervasive Adenine N6-methylation of Active Genes in Fungi.</title>
        <authorList>
            <consortium name="DOE Joint Genome Institute"/>
            <person name="Mondo S.J."/>
            <person name="Dannebaum R.O."/>
            <person name="Kuo R.C."/>
            <person name="Labutti K."/>
            <person name="Haridas S."/>
            <person name="Kuo A."/>
            <person name="Salamov A."/>
            <person name="Ahrendt S.R."/>
            <person name="Lipzen A."/>
            <person name="Sullivan W."/>
            <person name="Andreopoulos W.B."/>
            <person name="Clum A."/>
            <person name="Lindquist E."/>
            <person name="Daum C."/>
            <person name="Ramamoorthy G.K."/>
            <person name="Gryganskyi A."/>
            <person name="Culley D."/>
            <person name="Magnuson J.K."/>
            <person name="James T.Y."/>
            <person name="O'Malley M.A."/>
            <person name="Stajich J.E."/>
            <person name="Spatafora J.W."/>
            <person name="Visel A."/>
            <person name="Grigoriev I.V."/>
        </authorList>
    </citation>
    <scope>NUCLEOTIDE SEQUENCE [LARGE SCALE GENOMIC DNA]</scope>
    <source>
        <strain evidence="9 10">JEL800</strain>
    </source>
</reference>
<dbReference type="PROSITE" id="PS50262">
    <property type="entry name" value="G_PROTEIN_RECEP_F1_2"/>
    <property type="match status" value="1"/>
</dbReference>
<feature type="transmembrane region" description="Helical" evidence="7">
    <location>
        <begin position="95"/>
        <end position="115"/>
    </location>
</feature>
<feature type="transmembrane region" description="Helical" evidence="7">
    <location>
        <begin position="176"/>
        <end position="197"/>
    </location>
</feature>
<evidence type="ECO:0000256" key="6">
    <source>
        <dbReference type="ARBA" id="ARBA00023170"/>
    </source>
</evidence>
<protein>
    <submittedName>
        <fullName evidence="9">Family A G protein-coupled receptor-like protein</fullName>
    </submittedName>
</protein>
<keyword evidence="4" id="KW-0807">Transducer</keyword>
<keyword evidence="6 9" id="KW-0675">Receptor</keyword>
<evidence type="ECO:0000256" key="5">
    <source>
        <dbReference type="ARBA" id="ARBA00023136"/>
    </source>
</evidence>
<gene>
    <name evidence="9" type="ORF">BCR33DRAFT_789055</name>
</gene>
<name>A0A1Y2BTR3_9FUNG</name>
<keyword evidence="5 7" id="KW-0472">Membrane</keyword>
<evidence type="ECO:0000313" key="9">
    <source>
        <dbReference type="EMBL" id="ORY38136.1"/>
    </source>
</evidence>
<dbReference type="GO" id="GO:0016020">
    <property type="term" value="C:membrane"/>
    <property type="evidence" value="ECO:0007669"/>
    <property type="project" value="UniProtKB-SubCell"/>
</dbReference>
<keyword evidence="10" id="KW-1185">Reference proteome</keyword>
<evidence type="ECO:0000256" key="3">
    <source>
        <dbReference type="ARBA" id="ARBA00022989"/>
    </source>
</evidence>
<dbReference type="InterPro" id="IPR017452">
    <property type="entry name" value="GPCR_Rhodpsn_7TM"/>
</dbReference>
<organism evidence="9 10">
    <name type="scientific">Rhizoclosmatium globosum</name>
    <dbReference type="NCBI Taxonomy" id="329046"/>
    <lineage>
        <taxon>Eukaryota</taxon>
        <taxon>Fungi</taxon>
        <taxon>Fungi incertae sedis</taxon>
        <taxon>Chytridiomycota</taxon>
        <taxon>Chytridiomycota incertae sedis</taxon>
        <taxon>Chytridiomycetes</taxon>
        <taxon>Chytridiales</taxon>
        <taxon>Chytriomycetaceae</taxon>
        <taxon>Rhizoclosmatium</taxon>
    </lineage>
</organism>
<feature type="transmembrane region" description="Helical" evidence="7">
    <location>
        <begin position="313"/>
        <end position="329"/>
    </location>
</feature>
<keyword evidence="3 7" id="KW-1133">Transmembrane helix</keyword>
<keyword evidence="4" id="KW-0297">G-protein coupled receptor</keyword>
<evidence type="ECO:0000313" key="10">
    <source>
        <dbReference type="Proteomes" id="UP000193642"/>
    </source>
</evidence>
<dbReference type="SUPFAM" id="SSF81321">
    <property type="entry name" value="Family A G protein-coupled receptor-like"/>
    <property type="match status" value="1"/>
</dbReference>
<proteinExistence type="predicted"/>
<dbReference type="EMBL" id="MCGO01000045">
    <property type="protein sequence ID" value="ORY38136.1"/>
    <property type="molecule type" value="Genomic_DNA"/>
</dbReference>
<comment type="subcellular location">
    <subcellularLocation>
        <location evidence="1">Membrane</location>
        <topology evidence="1">Multi-pass membrane protein</topology>
    </subcellularLocation>
</comment>
<feature type="transmembrane region" description="Helical" evidence="7">
    <location>
        <begin position="127"/>
        <end position="148"/>
    </location>
</feature>
<feature type="transmembrane region" description="Helical" evidence="7">
    <location>
        <begin position="14"/>
        <end position="34"/>
    </location>
</feature>
<dbReference type="Proteomes" id="UP000193642">
    <property type="component" value="Unassembled WGS sequence"/>
</dbReference>
<dbReference type="GO" id="GO:0004930">
    <property type="term" value="F:G protein-coupled receptor activity"/>
    <property type="evidence" value="ECO:0007669"/>
    <property type="project" value="UniProtKB-KW"/>
</dbReference>
<dbReference type="CDD" id="cd00637">
    <property type="entry name" value="7tm_classA_rhodopsin-like"/>
    <property type="match status" value="1"/>
</dbReference>
<evidence type="ECO:0000256" key="1">
    <source>
        <dbReference type="ARBA" id="ARBA00004141"/>
    </source>
</evidence>
<keyword evidence="2 7" id="KW-0812">Transmembrane</keyword>
<dbReference type="OrthoDB" id="2133946at2759"/>
<dbReference type="PANTHER" id="PTHR24240">
    <property type="entry name" value="OPSIN"/>
    <property type="match status" value="1"/>
</dbReference>
<dbReference type="Pfam" id="PF00001">
    <property type="entry name" value="7tm_1"/>
    <property type="match status" value="1"/>
</dbReference>
<feature type="transmembrane region" description="Helical" evidence="7">
    <location>
        <begin position="46"/>
        <end position="75"/>
    </location>
</feature>
<dbReference type="InterPro" id="IPR050125">
    <property type="entry name" value="GPCR_opsins"/>
</dbReference>
<evidence type="ECO:0000259" key="8">
    <source>
        <dbReference type="PROSITE" id="PS50262"/>
    </source>
</evidence>